<dbReference type="AlphaFoldDB" id="A0A482XFD1"/>
<proteinExistence type="predicted"/>
<dbReference type="Proteomes" id="UP000291343">
    <property type="component" value="Unassembled WGS sequence"/>
</dbReference>
<sequence length="132" mass="14853">MRRRNAVKAKAQHLHSNSNIHNGLRLSNFILAFDPRGGFVSAEQVSFCECGSNIISGPKALSERSHQTTITERGGLIRSEYHRELNNTLDPIEQLTLTPLKHTIPNHTTATISFPYSLNLFPSFDEQQRSHS</sequence>
<comment type="caution">
    <text evidence="1">The sequence shown here is derived from an EMBL/GenBank/DDBJ whole genome shotgun (WGS) entry which is preliminary data.</text>
</comment>
<keyword evidence="2" id="KW-1185">Reference proteome</keyword>
<name>A0A482XFD1_LAOST</name>
<reference evidence="1 2" key="1">
    <citation type="journal article" date="2017" name="Gigascience">
        <title>Genome sequence of the small brown planthopper, Laodelphax striatellus.</title>
        <authorList>
            <person name="Zhu J."/>
            <person name="Jiang F."/>
            <person name="Wang X."/>
            <person name="Yang P."/>
            <person name="Bao Y."/>
            <person name="Zhao W."/>
            <person name="Wang W."/>
            <person name="Lu H."/>
            <person name="Wang Q."/>
            <person name="Cui N."/>
            <person name="Li J."/>
            <person name="Chen X."/>
            <person name="Luo L."/>
            <person name="Yu J."/>
            <person name="Kang L."/>
            <person name="Cui F."/>
        </authorList>
    </citation>
    <scope>NUCLEOTIDE SEQUENCE [LARGE SCALE GENOMIC DNA]</scope>
    <source>
        <strain evidence="1">Lst14</strain>
    </source>
</reference>
<evidence type="ECO:0000313" key="1">
    <source>
        <dbReference type="EMBL" id="RZF44422.1"/>
    </source>
</evidence>
<dbReference type="InParanoid" id="A0A482XFD1"/>
<organism evidence="1 2">
    <name type="scientific">Laodelphax striatellus</name>
    <name type="common">Small brown planthopper</name>
    <name type="synonym">Delphax striatella</name>
    <dbReference type="NCBI Taxonomy" id="195883"/>
    <lineage>
        <taxon>Eukaryota</taxon>
        <taxon>Metazoa</taxon>
        <taxon>Ecdysozoa</taxon>
        <taxon>Arthropoda</taxon>
        <taxon>Hexapoda</taxon>
        <taxon>Insecta</taxon>
        <taxon>Pterygota</taxon>
        <taxon>Neoptera</taxon>
        <taxon>Paraneoptera</taxon>
        <taxon>Hemiptera</taxon>
        <taxon>Auchenorrhyncha</taxon>
        <taxon>Fulgoroidea</taxon>
        <taxon>Delphacidae</taxon>
        <taxon>Criomorphinae</taxon>
        <taxon>Laodelphax</taxon>
    </lineage>
</organism>
<evidence type="ECO:0000313" key="2">
    <source>
        <dbReference type="Proteomes" id="UP000291343"/>
    </source>
</evidence>
<gene>
    <name evidence="1" type="ORF">LSTR_LSTR013180</name>
</gene>
<dbReference type="EMBL" id="QKKF02010627">
    <property type="protein sequence ID" value="RZF44422.1"/>
    <property type="molecule type" value="Genomic_DNA"/>
</dbReference>
<accession>A0A482XFD1</accession>
<protein>
    <submittedName>
        <fullName evidence="1">Uncharacterized protein</fullName>
    </submittedName>
</protein>